<accession>A0A3N0X7E9</accession>
<gene>
    <name evidence="5" type="ORF">EGH73_09285</name>
</gene>
<reference evidence="6" key="1">
    <citation type="submission" date="2018-11" db="EMBL/GenBank/DDBJ databases">
        <title>Proposal to divide the Flavobacteriaceae and reorganize its genera based on Amino Acid Identity values calculated from whole genome sequences.</title>
        <authorList>
            <person name="Nicholson A.C."/>
            <person name="Gulvik C.A."/>
            <person name="Whitney A.M."/>
            <person name="Humrighouse B.W."/>
            <person name="Bell M."/>
            <person name="Holmes B."/>
            <person name="Steigerwalt A."/>
            <person name="Villarma A."/>
            <person name="Sheth M."/>
            <person name="Batra D."/>
            <person name="Pryor J."/>
            <person name="Bernardet J.-F."/>
            <person name="Hugo C."/>
            <person name="Kampfer P."/>
            <person name="Newman J."/>
            <person name="Mcquiston J.R."/>
        </authorList>
    </citation>
    <scope>NUCLEOTIDE SEQUENCE [LARGE SCALE GENOMIC DNA]</scope>
    <source>
        <strain evidence="6">DSM 22165</strain>
    </source>
</reference>
<dbReference type="Gene3D" id="3.40.50.1820">
    <property type="entry name" value="alpha/beta hydrolase"/>
    <property type="match status" value="1"/>
</dbReference>
<dbReference type="PRINTS" id="PR00111">
    <property type="entry name" value="ABHYDROLASE"/>
</dbReference>
<dbReference type="PANTHER" id="PTHR43798">
    <property type="entry name" value="MONOACYLGLYCEROL LIPASE"/>
    <property type="match status" value="1"/>
</dbReference>
<dbReference type="SUPFAM" id="SSF53474">
    <property type="entry name" value="alpha/beta-Hydrolases"/>
    <property type="match status" value="1"/>
</dbReference>
<reference evidence="6" key="2">
    <citation type="submission" date="2018-11" db="EMBL/GenBank/DDBJ databases">
        <title>Proposal to divide the Flavobacteriaceae and reorganize its genera based on Amino Acid Identity values calculated from whole genome sequences.</title>
        <authorList>
            <person name="Nicholson A.C."/>
            <person name="Gulvik C.A."/>
            <person name="Whitney A.M."/>
            <person name="Humrighouse B.W."/>
            <person name="Bell M."/>
            <person name="Holmes B."/>
            <person name="Steigerwalt A."/>
            <person name="Villarma A."/>
            <person name="Sheth M."/>
            <person name="Batra D."/>
            <person name="Pryor J."/>
            <person name="Bernardet J.-F."/>
            <person name="Hugo C."/>
            <person name="Kampfer P."/>
            <person name="Newman J."/>
            <person name="Mcquiston J."/>
        </authorList>
    </citation>
    <scope>NUCLEOTIDE SEQUENCE [LARGE SCALE GENOMIC DNA]</scope>
    <source>
        <strain evidence="6">DSM 22165</strain>
    </source>
</reference>
<dbReference type="GO" id="GO:0016020">
    <property type="term" value="C:membrane"/>
    <property type="evidence" value="ECO:0007669"/>
    <property type="project" value="TreeGrafter"/>
</dbReference>
<comment type="similarity">
    <text evidence="1">Belongs to the peptidase S33 family.</text>
</comment>
<dbReference type="InterPro" id="IPR002410">
    <property type="entry name" value="Peptidase_S33"/>
</dbReference>
<dbReference type="Pfam" id="PF00561">
    <property type="entry name" value="Abhydrolase_1"/>
    <property type="match status" value="1"/>
</dbReference>
<evidence type="ECO:0000313" key="5">
    <source>
        <dbReference type="EMBL" id="ROI13304.1"/>
    </source>
</evidence>
<dbReference type="PANTHER" id="PTHR43798:SF33">
    <property type="entry name" value="HYDROLASE, PUTATIVE (AFU_ORTHOLOGUE AFUA_2G14860)-RELATED"/>
    <property type="match status" value="1"/>
</dbReference>
<dbReference type="EMBL" id="RJTU01000061">
    <property type="protein sequence ID" value="ROI13304.1"/>
    <property type="molecule type" value="Genomic_DNA"/>
</dbReference>
<comment type="caution">
    <text evidence="5">The sequence shown here is derived from an EMBL/GenBank/DDBJ whole genome shotgun (WGS) entry which is preliminary data.</text>
</comment>
<evidence type="ECO:0000256" key="2">
    <source>
        <dbReference type="ARBA" id="ARBA00022801"/>
    </source>
</evidence>
<keyword evidence="2 5" id="KW-0378">Hydrolase</keyword>
<dbReference type="InterPro" id="IPR029058">
    <property type="entry name" value="AB_hydrolase_fold"/>
</dbReference>
<evidence type="ECO:0000256" key="1">
    <source>
        <dbReference type="ARBA" id="ARBA00010088"/>
    </source>
</evidence>
<keyword evidence="3" id="KW-0732">Signal</keyword>
<dbReference type="GO" id="GO:0008233">
    <property type="term" value="F:peptidase activity"/>
    <property type="evidence" value="ECO:0007669"/>
    <property type="project" value="InterPro"/>
</dbReference>
<dbReference type="InterPro" id="IPR000073">
    <property type="entry name" value="AB_hydrolase_1"/>
</dbReference>
<name>A0A3N0X7E9_9FLAO</name>
<dbReference type="InterPro" id="IPR050266">
    <property type="entry name" value="AB_hydrolase_sf"/>
</dbReference>
<evidence type="ECO:0000256" key="3">
    <source>
        <dbReference type="SAM" id="SignalP"/>
    </source>
</evidence>
<dbReference type="PRINTS" id="PR00793">
    <property type="entry name" value="PROAMNOPTASE"/>
</dbReference>
<sequence length="325" mass="37660">MRHFLKLPFFVVSFLLITFNFQAQQKDNSSEKSISKNRIEFYSKAYGNRKNPTIIFVHGGPRGNSTLFEGTTAQKLADKGFYVIVYDRRGEGRSIDSTATFTFQEANNDLNELYKTYNLSKANIIAHSFGGLVATLFAEQNPEKISSLILAGALFSQQETYDHILNSTRKNYKGTIDNPMLSKISEIEKLPKNSAEYRKEVYEVASQNNYFKMPFPTSEANQFRKEYEASEFGKNNIRNDNAPNLFYQNESRNNIDTKPILKKLKKKIKLFAIYGQQDHIFSTKQLDDMERIVTNNNFKIIDNCSHYLFVDQQQIFLESIQKWLK</sequence>
<dbReference type="RefSeq" id="WP_123281590.1">
    <property type="nucleotide sequence ID" value="NZ_RJTU01000061.1"/>
</dbReference>
<feature type="signal peptide" evidence="3">
    <location>
        <begin position="1"/>
        <end position="23"/>
    </location>
</feature>
<feature type="domain" description="AB hydrolase-1" evidence="4">
    <location>
        <begin position="52"/>
        <end position="311"/>
    </location>
</feature>
<dbReference type="GO" id="GO:0006508">
    <property type="term" value="P:proteolysis"/>
    <property type="evidence" value="ECO:0007669"/>
    <property type="project" value="InterPro"/>
</dbReference>
<dbReference type="AlphaFoldDB" id="A0A3N0X7E9"/>
<organism evidence="5 6">
    <name type="scientific">Epilithonimonas hominis</name>
    <dbReference type="NCBI Taxonomy" id="420404"/>
    <lineage>
        <taxon>Bacteria</taxon>
        <taxon>Pseudomonadati</taxon>
        <taxon>Bacteroidota</taxon>
        <taxon>Flavobacteriia</taxon>
        <taxon>Flavobacteriales</taxon>
        <taxon>Weeksellaceae</taxon>
        <taxon>Chryseobacterium group</taxon>
        <taxon>Epilithonimonas</taxon>
    </lineage>
</organism>
<evidence type="ECO:0000259" key="4">
    <source>
        <dbReference type="Pfam" id="PF00561"/>
    </source>
</evidence>
<proteinExistence type="inferred from homology"/>
<dbReference type="Proteomes" id="UP000267623">
    <property type="component" value="Unassembled WGS sequence"/>
</dbReference>
<evidence type="ECO:0000313" key="6">
    <source>
        <dbReference type="Proteomes" id="UP000267623"/>
    </source>
</evidence>
<protein>
    <submittedName>
        <fullName evidence="5">Alpha/beta hydrolase</fullName>
    </submittedName>
</protein>
<feature type="chain" id="PRO_5018129131" evidence="3">
    <location>
        <begin position="24"/>
        <end position="325"/>
    </location>
</feature>